<organism evidence="1 2">
    <name type="scientific">Antarcticirhabdus aurantiaca</name>
    <dbReference type="NCBI Taxonomy" id="2606717"/>
    <lineage>
        <taxon>Bacteria</taxon>
        <taxon>Pseudomonadati</taxon>
        <taxon>Pseudomonadota</taxon>
        <taxon>Alphaproteobacteria</taxon>
        <taxon>Hyphomicrobiales</taxon>
        <taxon>Aurantimonadaceae</taxon>
        <taxon>Antarcticirhabdus</taxon>
    </lineage>
</organism>
<evidence type="ECO:0000313" key="2">
    <source>
        <dbReference type="Proteomes" id="UP001163223"/>
    </source>
</evidence>
<evidence type="ECO:0000313" key="1">
    <source>
        <dbReference type="EMBL" id="WAJ31462.1"/>
    </source>
</evidence>
<gene>
    <name evidence="1" type="ORF">OXU80_13680</name>
</gene>
<sequence length="98" mass="10916">MFGRGVELPRQRRWRIAIGVALILGGFLGFLPILGFWMVPLGLLVLSIDIAIVRRARRRSTVRWARWRGRRGRDGGVPTSHTAAELVDGATRSGVSRP</sequence>
<accession>A0ACD4NX53</accession>
<dbReference type="Proteomes" id="UP001163223">
    <property type="component" value="Chromosome"/>
</dbReference>
<dbReference type="EMBL" id="CP113520">
    <property type="protein sequence ID" value="WAJ31462.1"/>
    <property type="molecule type" value="Genomic_DNA"/>
</dbReference>
<proteinExistence type="predicted"/>
<protein>
    <submittedName>
        <fullName evidence="1">Uncharacterized protein</fullName>
    </submittedName>
</protein>
<keyword evidence="2" id="KW-1185">Reference proteome</keyword>
<reference evidence="1" key="1">
    <citation type="submission" date="2022-11" db="EMBL/GenBank/DDBJ databases">
        <title>beta-Carotene-producing bacterium, Jeongeuplla avenae sp. nov., alleviates the salt stress of Arabidopsis seedlings.</title>
        <authorList>
            <person name="Jiang L."/>
            <person name="Lee J."/>
        </authorList>
    </citation>
    <scope>NUCLEOTIDE SEQUENCE</scope>
    <source>
        <strain evidence="1">DY_R2A_6</strain>
    </source>
</reference>
<name>A0ACD4NX53_9HYPH</name>